<dbReference type="InterPro" id="IPR000210">
    <property type="entry name" value="BTB/POZ_dom"/>
</dbReference>
<dbReference type="SMART" id="SM00225">
    <property type="entry name" value="BTB"/>
    <property type="match status" value="1"/>
</dbReference>
<dbReference type="Proteomes" id="UP001314205">
    <property type="component" value="Unassembled WGS sequence"/>
</dbReference>
<proteinExistence type="predicted"/>
<reference evidence="2 3" key="1">
    <citation type="submission" date="2023-11" db="EMBL/GenBank/DDBJ databases">
        <authorList>
            <person name="Hedman E."/>
            <person name="Englund M."/>
            <person name="Stromberg M."/>
            <person name="Nyberg Akerstrom W."/>
            <person name="Nylinder S."/>
            <person name="Jareborg N."/>
            <person name="Kallberg Y."/>
            <person name="Kronander E."/>
        </authorList>
    </citation>
    <scope>NUCLEOTIDE SEQUENCE [LARGE SCALE GENOMIC DNA]</scope>
</reference>
<dbReference type="PANTHER" id="PTHR45774">
    <property type="entry name" value="BTB/POZ DOMAIN-CONTAINING"/>
    <property type="match status" value="1"/>
</dbReference>
<dbReference type="EMBL" id="CAVLGL010000148">
    <property type="protein sequence ID" value="CAK1603061.1"/>
    <property type="molecule type" value="Genomic_DNA"/>
</dbReference>
<accession>A0AAV1MAX1</accession>
<dbReference type="Gene3D" id="3.30.710.10">
    <property type="entry name" value="Potassium Channel Kv1.1, Chain A"/>
    <property type="match status" value="1"/>
</dbReference>
<dbReference type="InterPro" id="IPR011333">
    <property type="entry name" value="SKP1/BTB/POZ_sf"/>
</dbReference>
<dbReference type="Pfam" id="PF00651">
    <property type="entry name" value="BTB"/>
    <property type="match status" value="1"/>
</dbReference>
<organism evidence="2 3">
    <name type="scientific">Parnassius mnemosyne</name>
    <name type="common">clouded apollo</name>
    <dbReference type="NCBI Taxonomy" id="213953"/>
    <lineage>
        <taxon>Eukaryota</taxon>
        <taxon>Metazoa</taxon>
        <taxon>Ecdysozoa</taxon>
        <taxon>Arthropoda</taxon>
        <taxon>Hexapoda</taxon>
        <taxon>Insecta</taxon>
        <taxon>Pterygota</taxon>
        <taxon>Neoptera</taxon>
        <taxon>Endopterygota</taxon>
        <taxon>Lepidoptera</taxon>
        <taxon>Glossata</taxon>
        <taxon>Ditrysia</taxon>
        <taxon>Papilionoidea</taxon>
        <taxon>Papilionidae</taxon>
        <taxon>Parnassiinae</taxon>
        <taxon>Parnassini</taxon>
        <taxon>Parnassius</taxon>
        <taxon>Driopa</taxon>
    </lineage>
</organism>
<keyword evidence="3" id="KW-1185">Reference proteome</keyword>
<gene>
    <name evidence="2" type="ORF">PARMNEM_LOCUS21478</name>
</gene>
<feature type="domain" description="BTB" evidence="1">
    <location>
        <begin position="27"/>
        <end position="92"/>
    </location>
</feature>
<comment type="caution">
    <text evidence="2">The sequence shown here is derived from an EMBL/GenBank/DDBJ whole genome shotgun (WGS) entry which is preliminary data.</text>
</comment>
<dbReference type="PANTHER" id="PTHR45774:SF3">
    <property type="entry name" value="BTB (POZ) DOMAIN-CONTAINING 2B-RELATED"/>
    <property type="match status" value="1"/>
</dbReference>
<protein>
    <recommendedName>
        <fullName evidence="1">BTB domain-containing protein</fullName>
    </recommendedName>
</protein>
<evidence type="ECO:0000259" key="1">
    <source>
        <dbReference type="PROSITE" id="PS50097"/>
    </source>
</evidence>
<dbReference type="Gene3D" id="1.25.40.420">
    <property type="match status" value="1"/>
</dbReference>
<dbReference type="AlphaFoldDB" id="A0AAV1MAX1"/>
<dbReference type="PROSITE" id="PS50097">
    <property type="entry name" value="BTB"/>
    <property type="match status" value="1"/>
</dbReference>
<dbReference type="SUPFAM" id="SSF54695">
    <property type="entry name" value="POZ domain"/>
    <property type="match status" value="1"/>
</dbReference>
<evidence type="ECO:0000313" key="3">
    <source>
        <dbReference type="Proteomes" id="UP001314205"/>
    </source>
</evidence>
<sequence>MGYKMGELRNNSLYDRVNKLLVSYEWSDCTFSVCEKKFKAHKLILGISSPVFEAMFYGPLSTNSDIVITDIEPNIFQQLLNYIYTDKVDITSIEEAFELLYVSRKYLLEHLSEVCIEYVQSNVSIDNVITILNYPDYMQDKQLLSSSLQLFCEHANFLLQENKKRISSFCLQKILTSDDMNISEKDLIKFVFDWTVDYCEANNISINFKNRREVLVQNDFLKLLRFFTLSLNDIDEIILDDNNLLLPHESENIKQVLSKQVLEIPDSLSLITVPRHSLKLQWNFCHRSPVRSATPIIIDSNHNFIQCRLKTNKSIFINNLNIPSQMAPVINYCHNTLKMYHEHISISLQCESDNSIIAHYNFKDKVEYDSNIDIEFKEPCFIKKDSWYKICFHWPRHDRYYSFSYGIQRRDTLYTSNRIHLKFEDLCSASDNYGSFLRGLKFCL</sequence>
<evidence type="ECO:0000313" key="2">
    <source>
        <dbReference type="EMBL" id="CAK1603061.1"/>
    </source>
</evidence>
<name>A0AAV1MAX1_9NEOP</name>